<feature type="domain" description="Endonuclease/exonuclease/phosphatase" evidence="4">
    <location>
        <begin position="68"/>
        <end position="256"/>
    </location>
</feature>
<comment type="similarity">
    <text evidence="1">Belongs to the CCR4/nocturin family.</text>
</comment>
<dbReference type="Pfam" id="PF03372">
    <property type="entry name" value="Exo_endo_phos"/>
    <property type="match status" value="1"/>
</dbReference>
<feature type="region of interest" description="Disordered" evidence="3">
    <location>
        <begin position="270"/>
        <end position="315"/>
    </location>
</feature>
<evidence type="ECO:0000313" key="5">
    <source>
        <dbReference type="EMBL" id="KAG2217508.1"/>
    </source>
</evidence>
<organism evidence="5 6">
    <name type="scientific">Circinella minor</name>
    <dbReference type="NCBI Taxonomy" id="1195481"/>
    <lineage>
        <taxon>Eukaryota</taxon>
        <taxon>Fungi</taxon>
        <taxon>Fungi incertae sedis</taxon>
        <taxon>Mucoromycota</taxon>
        <taxon>Mucoromycotina</taxon>
        <taxon>Mucoromycetes</taxon>
        <taxon>Mucorales</taxon>
        <taxon>Lichtheimiaceae</taxon>
        <taxon>Circinella</taxon>
    </lineage>
</organism>
<keyword evidence="6" id="KW-1185">Reference proteome</keyword>
<dbReference type="InterPro" id="IPR050410">
    <property type="entry name" value="CCR4/nocturin_mRNA_transcr"/>
</dbReference>
<dbReference type="SUPFAM" id="SSF56219">
    <property type="entry name" value="DNase I-like"/>
    <property type="match status" value="1"/>
</dbReference>
<accession>A0A8H7VI98</accession>
<dbReference type="EMBL" id="JAEPRB010000293">
    <property type="protein sequence ID" value="KAG2217508.1"/>
    <property type="molecule type" value="Genomic_DNA"/>
</dbReference>
<dbReference type="OrthoDB" id="428734at2759"/>
<name>A0A8H7VI98_9FUNG</name>
<feature type="region of interest" description="Disordered" evidence="3">
    <location>
        <begin position="17"/>
        <end position="44"/>
    </location>
</feature>
<dbReference type="InterPro" id="IPR005135">
    <property type="entry name" value="Endo/exonuclease/phosphatase"/>
</dbReference>
<evidence type="ECO:0000256" key="2">
    <source>
        <dbReference type="ARBA" id="ARBA00022801"/>
    </source>
</evidence>
<evidence type="ECO:0000313" key="6">
    <source>
        <dbReference type="Proteomes" id="UP000646827"/>
    </source>
</evidence>
<dbReference type="AlphaFoldDB" id="A0A8H7VI98"/>
<evidence type="ECO:0000259" key="4">
    <source>
        <dbReference type="Pfam" id="PF03372"/>
    </source>
</evidence>
<dbReference type="GO" id="GO:0000175">
    <property type="term" value="F:3'-5'-RNA exonuclease activity"/>
    <property type="evidence" value="ECO:0007669"/>
    <property type="project" value="TreeGrafter"/>
</dbReference>
<comment type="caution">
    <text evidence="5">The sequence shown here is derived from an EMBL/GenBank/DDBJ whole genome shotgun (WGS) entry which is preliminary data.</text>
</comment>
<protein>
    <recommendedName>
        <fullName evidence="4">Endonuclease/exonuclease/phosphatase domain-containing protein</fullName>
    </recommendedName>
</protein>
<dbReference type="InterPro" id="IPR036691">
    <property type="entry name" value="Endo/exonu/phosph_ase_sf"/>
</dbReference>
<evidence type="ECO:0000256" key="3">
    <source>
        <dbReference type="SAM" id="MobiDB-lite"/>
    </source>
</evidence>
<sequence>MGKDNIDIEKLKQEKKAKKLEKKKLSQQKAQEKQQKQLPPPKPLIRSFHAIPNRKQLSKTPLGTFSIMSFNLLAQCLIKRKLFPDSGDMLKWKTRRNMVSAEIEMYKSDIMCLQEVDNYTEYYKPILEKLGYMAEYTKHPKKLHGLLIAYNPKVFQMIKYATVDYDNDALCTKTWITSNIGQIMALKYVDHPEFGIVIGNTHLYWRPVALYERLRQTTIFINSIMNVQNALQYAEPNTQWVPIPIGDFNTTPNDPSHTAVTMACISSNEEAQLEASRTNPGSLLSDPATTSEDGNDSATKTIPEQTPEQDESEKIDQKEIQATISASELVAILHKSSPELWHSIYSCHGDIDPKTSQPGSGEPKFTNYTAAFKNTLDYMYLRKNESLLVPTEVLTLPPEETVMPSLPNRNFGSDHMCLISKFEFTV</sequence>
<keyword evidence="2" id="KW-0378">Hydrolase</keyword>
<evidence type="ECO:0000256" key="1">
    <source>
        <dbReference type="ARBA" id="ARBA00010774"/>
    </source>
</evidence>
<gene>
    <name evidence="5" type="ORF">INT45_001795</name>
</gene>
<dbReference type="PANTHER" id="PTHR12121">
    <property type="entry name" value="CARBON CATABOLITE REPRESSOR PROTEIN 4"/>
    <property type="match status" value="1"/>
</dbReference>
<feature type="compositionally biased region" description="Basic residues" evidence="3">
    <location>
        <begin position="17"/>
        <end position="26"/>
    </location>
</feature>
<dbReference type="PANTHER" id="PTHR12121:SF45">
    <property type="entry name" value="NOCTURNIN"/>
    <property type="match status" value="1"/>
</dbReference>
<dbReference type="Proteomes" id="UP000646827">
    <property type="component" value="Unassembled WGS sequence"/>
</dbReference>
<proteinExistence type="inferred from homology"/>
<feature type="compositionally biased region" description="Polar residues" evidence="3">
    <location>
        <begin position="270"/>
        <end position="306"/>
    </location>
</feature>
<dbReference type="Gene3D" id="3.60.10.10">
    <property type="entry name" value="Endonuclease/exonuclease/phosphatase"/>
    <property type="match status" value="1"/>
</dbReference>
<reference evidence="5 6" key="1">
    <citation type="submission" date="2020-12" db="EMBL/GenBank/DDBJ databases">
        <title>Metabolic potential, ecology and presence of endohyphal bacteria is reflected in genomic diversity of Mucoromycotina.</title>
        <authorList>
            <person name="Muszewska A."/>
            <person name="Okrasinska A."/>
            <person name="Steczkiewicz K."/>
            <person name="Drgas O."/>
            <person name="Orlowska M."/>
            <person name="Perlinska-Lenart U."/>
            <person name="Aleksandrzak-Piekarczyk T."/>
            <person name="Szatraj K."/>
            <person name="Zielenkiewicz U."/>
            <person name="Pilsyk S."/>
            <person name="Malc E."/>
            <person name="Mieczkowski P."/>
            <person name="Kruszewska J.S."/>
            <person name="Biernat P."/>
            <person name="Pawlowska J."/>
        </authorList>
    </citation>
    <scope>NUCLEOTIDE SEQUENCE [LARGE SCALE GENOMIC DNA]</scope>
    <source>
        <strain evidence="5 6">CBS 142.35</strain>
    </source>
</reference>
<dbReference type="GO" id="GO:0006139">
    <property type="term" value="P:nucleobase-containing compound metabolic process"/>
    <property type="evidence" value="ECO:0007669"/>
    <property type="project" value="UniProtKB-ARBA"/>
</dbReference>